<keyword evidence="3" id="KW-0804">Transcription</keyword>
<evidence type="ECO:0000256" key="2">
    <source>
        <dbReference type="ARBA" id="ARBA00023125"/>
    </source>
</evidence>
<dbReference type="InterPro" id="IPR050679">
    <property type="entry name" value="Bact_HTH_transcr_reg"/>
</dbReference>
<dbReference type="InterPro" id="IPR000524">
    <property type="entry name" value="Tscrpt_reg_HTH_GntR"/>
</dbReference>
<name>A0A6J5GN98_9BURK</name>
<organism evidence="5 6">
    <name type="scientific">Paraburkholderia caffeinitolerans</name>
    <dbReference type="NCBI Taxonomy" id="1723730"/>
    <lineage>
        <taxon>Bacteria</taxon>
        <taxon>Pseudomonadati</taxon>
        <taxon>Pseudomonadota</taxon>
        <taxon>Betaproteobacteria</taxon>
        <taxon>Burkholderiales</taxon>
        <taxon>Burkholderiaceae</taxon>
        <taxon>Paraburkholderia</taxon>
    </lineage>
</organism>
<sequence length="261" mass="28539">MPPISDAPEAPMFDVPQPRHVDLARTLMEDIRQGRFAVGEMLPTEAELCAQWGLSRYAVRQAIQKLCNLGLITRQAGVGTTVLADRPQTRYVQSMDTLSDLALYAKGTCLRVSSRRTILADASQTALLRCEAGAKWLHLEGVRHGGKGSGENADEPIALVDIYVNAEYSKLTGLAKTLDKPVYTMIEEQYGIKVTRVEQEIQGLLLEGAVADTLQVESGSAGLRIVRTYFVRDKVIEVTTGVHPASRFSYSMAFRLAPSAG</sequence>
<dbReference type="SUPFAM" id="SSF64288">
    <property type="entry name" value="Chorismate lyase-like"/>
    <property type="match status" value="1"/>
</dbReference>
<keyword evidence="6" id="KW-1185">Reference proteome</keyword>
<evidence type="ECO:0000259" key="4">
    <source>
        <dbReference type="PROSITE" id="PS50949"/>
    </source>
</evidence>
<dbReference type="Gene3D" id="1.10.10.10">
    <property type="entry name" value="Winged helix-like DNA-binding domain superfamily/Winged helix DNA-binding domain"/>
    <property type="match status" value="1"/>
</dbReference>
<dbReference type="PANTHER" id="PTHR44846">
    <property type="entry name" value="MANNOSYL-D-GLYCERATE TRANSPORT/METABOLISM SYSTEM REPRESSOR MNGR-RELATED"/>
    <property type="match status" value="1"/>
</dbReference>
<dbReference type="PRINTS" id="PR00035">
    <property type="entry name" value="HTHGNTR"/>
</dbReference>
<dbReference type="InterPro" id="IPR011663">
    <property type="entry name" value="UTRA"/>
</dbReference>
<keyword evidence="1" id="KW-0805">Transcription regulation</keyword>
<dbReference type="Proteomes" id="UP000494119">
    <property type="component" value="Unassembled WGS sequence"/>
</dbReference>
<evidence type="ECO:0000256" key="3">
    <source>
        <dbReference type="ARBA" id="ARBA00023163"/>
    </source>
</evidence>
<dbReference type="SMART" id="SM00866">
    <property type="entry name" value="UTRA"/>
    <property type="match status" value="1"/>
</dbReference>
<dbReference type="Pfam" id="PF00392">
    <property type="entry name" value="GntR"/>
    <property type="match status" value="1"/>
</dbReference>
<evidence type="ECO:0000313" key="5">
    <source>
        <dbReference type="EMBL" id="CAB3801449.1"/>
    </source>
</evidence>
<dbReference type="PANTHER" id="PTHR44846:SF17">
    <property type="entry name" value="GNTR-FAMILY TRANSCRIPTIONAL REGULATOR"/>
    <property type="match status" value="1"/>
</dbReference>
<dbReference type="RefSeq" id="WP_175197248.1">
    <property type="nucleotide sequence ID" value="NZ_CADIKL010000034.1"/>
</dbReference>
<evidence type="ECO:0000313" key="6">
    <source>
        <dbReference type="Proteomes" id="UP000494119"/>
    </source>
</evidence>
<proteinExistence type="predicted"/>
<dbReference type="GO" id="GO:0003700">
    <property type="term" value="F:DNA-binding transcription factor activity"/>
    <property type="evidence" value="ECO:0007669"/>
    <property type="project" value="InterPro"/>
</dbReference>
<protein>
    <submittedName>
        <fullName evidence="5">HTH-type transcriptional repressor NagR</fullName>
    </submittedName>
</protein>
<dbReference type="InterPro" id="IPR036390">
    <property type="entry name" value="WH_DNA-bd_sf"/>
</dbReference>
<dbReference type="GO" id="GO:0045892">
    <property type="term" value="P:negative regulation of DNA-templated transcription"/>
    <property type="evidence" value="ECO:0007669"/>
    <property type="project" value="TreeGrafter"/>
</dbReference>
<keyword evidence="2" id="KW-0238">DNA-binding</keyword>
<dbReference type="PROSITE" id="PS50949">
    <property type="entry name" value="HTH_GNTR"/>
    <property type="match status" value="1"/>
</dbReference>
<dbReference type="Gene3D" id="3.40.1410.10">
    <property type="entry name" value="Chorismate lyase-like"/>
    <property type="match status" value="1"/>
</dbReference>
<dbReference type="Pfam" id="PF07702">
    <property type="entry name" value="UTRA"/>
    <property type="match status" value="1"/>
</dbReference>
<dbReference type="InterPro" id="IPR028978">
    <property type="entry name" value="Chorismate_lyase_/UTRA_dom_sf"/>
</dbReference>
<dbReference type="InterPro" id="IPR036388">
    <property type="entry name" value="WH-like_DNA-bd_sf"/>
</dbReference>
<dbReference type="GO" id="GO:0003677">
    <property type="term" value="F:DNA binding"/>
    <property type="evidence" value="ECO:0007669"/>
    <property type="project" value="UniProtKB-KW"/>
</dbReference>
<dbReference type="SMART" id="SM00345">
    <property type="entry name" value="HTH_GNTR"/>
    <property type="match status" value="1"/>
</dbReference>
<feature type="domain" description="HTH gntR-type" evidence="4">
    <location>
        <begin position="17"/>
        <end position="85"/>
    </location>
</feature>
<dbReference type="CDD" id="cd07377">
    <property type="entry name" value="WHTH_GntR"/>
    <property type="match status" value="1"/>
</dbReference>
<evidence type="ECO:0000256" key="1">
    <source>
        <dbReference type="ARBA" id="ARBA00023015"/>
    </source>
</evidence>
<dbReference type="EMBL" id="CADIKL010000034">
    <property type="protein sequence ID" value="CAB3801449.1"/>
    <property type="molecule type" value="Genomic_DNA"/>
</dbReference>
<gene>
    <name evidence="5" type="primary">nagR_5</name>
    <name evidence="5" type="ORF">LMG28688_05358</name>
</gene>
<accession>A0A6J5GN98</accession>
<reference evidence="5 6" key="1">
    <citation type="submission" date="2020-04" db="EMBL/GenBank/DDBJ databases">
        <authorList>
            <person name="De Canck E."/>
        </authorList>
    </citation>
    <scope>NUCLEOTIDE SEQUENCE [LARGE SCALE GENOMIC DNA]</scope>
    <source>
        <strain evidence="5 6">LMG 28688</strain>
    </source>
</reference>
<dbReference type="AlphaFoldDB" id="A0A6J5GN98"/>
<dbReference type="SUPFAM" id="SSF46785">
    <property type="entry name" value="Winged helix' DNA-binding domain"/>
    <property type="match status" value="1"/>
</dbReference>